<dbReference type="EMBL" id="CM056741">
    <property type="protein sequence ID" value="KAJ8682408.1"/>
    <property type="molecule type" value="Genomic_DNA"/>
</dbReference>
<evidence type="ECO:0000313" key="1">
    <source>
        <dbReference type="EMBL" id="KAJ8682408.1"/>
    </source>
</evidence>
<comment type="caution">
    <text evidence="1">The sequence shown here is derived from an EMBL/GenBank/DDBJ whole genome shotgun (WGS) entry which is preliminary data.</text>
</comment>
<dbReference type="Proteomes" id="UP001239111">
    <property type="component" value="Chromosome 1"/>
</dbReference>
<reference evidence="1" key="1">
    <citation type="submission" date="2023-04" db="EMBL/GenBank/DDBJ databases">
        <title>A chromosome-level genome assembly of the parasitoid wasp Eretmocerus hayati.</title>
        <authorList>
            <person name="Zhong Y."/>
            <person name="Liu S."/>
            <person name="Liu Y."/>
        </authorList>
    </citation>
    <scope>NUCLEOTIDE SEQUENCE</scope>
    <source>
        <strain evidence="1">ZJU_SS_LIU_2023</strain>
    </source>
</reference>
<protein>
    <submittedName>
        <fullName evidence="1">Uncharacterized protein</fullName>
    </submittedName>
</protein>
<sequence length="260" mass="30578">MEQGDVQNRDMNEIKKKKRKRSKKEMMKRKQKHELYLEEKKKKKEAENKRIIFRGRVMLARMKRIDRARAEESEAGKLFYERKMMSTKFCFECRRVEEYSARIQEKISSIHQAVENRGRAIHDLNEKVKMVQYVRKEIDRRFNQIREDDDDDAPFVIIESLMKVYRDTSLSEEVAKAEQADKLVTTEVEEAKSLLSEVEECNFGEKFENLHSLWNNLETKLLSVLRSAQPLQSGAVQGDGSMQGPEQFKEMAACKVSDIS</sequence>
<name>A0ACC2PH91_9HYME</name>
<evidence type="ECO:0000313" key="2">
    <source>
        <dbReference type="Proteomes" id="UP001239111"/>
    </source>
</evidence>
<keyword evidence="2" id="KW-1185">Reference proteome</keyword>
<proteinExistence type="predicted"/>
<gene>
    <name evidence="1" type="ORF">QAD02_018200</name>
</gene>
<organism evidence="1 2">
    <name type="scientific">Eretmocerus hayati</name>
    <dbReference type="NCBI Taxonomy" id="131215"/>
    <lineage>
        <taxon>Eukaryota</taxon>
        <taxon>Metazoa</taxon>
        <taxon>Ecdysozoa</taxon>
        <taxon>Arthropoda</taxon>
        <taxon>Hexapoda</taxon>
        <taxon>Insecta</taxon>
        <taxon>Pterygota</taxon>
        <taxon>Neoptera</taxon>
        <taxon>Endopterygota</taxon>
        <taxon>Hymenoptera</taxon>
        <taxon>Apocrita</taxon>
        <taxon>Proctotrupomorpha</taxon>
        <taxon>Chalcidoidea</taxon>
        <taxon>Aphelinidae</taxon>
        <taxon>Aphelininae</taxon>
        <taxon>Eretmocerus</taxon>
    </lineage>
</organism>
<accession>A0ACC2PH91</accession>